<dbReference type="OrthoDB" id="9760250at2"/>
<dbReference type="Proteomes" id="UP000010420">
    <property type="component" value="Unassembled WGS sequence"/>
</dbReference>
<evidence type="ECO:0000313" key="3">
    <source>
        <dbReference type="EMBL" id="EKY26562.1"/>
    </source>
</evidence>
<keyword evidence="4" id="KW-1185">Reference proteome</keyword>
<dbReference type="Gene3D" id="3.40.50.300">
    <property type="entry name" value="P-loop containing nucleotide triphosphate hydrolases"/>
    <property type="match status" value="1"/>
</dbReference>
<dbReference type="InterPro" id="IPR046462">
    <property type="entry name" value="TerL_nuclease"/>
</dbReference>
<evidence type="ECO:0000259" key="2">
    <source>
        <dbReference type="Pfam" id="PF20441"/>
    </source>
</evidence>
<evidence type="ECO:0000313" key="4">
    <source>
        <dbReference type="Proteomes" id="UP000010420"/>
    </source>
</evidence>
<protein>
    <submittedName>
        <fullName evidence="3">Putative phage terminase, large subunit</fullName>
    </submittedName>
</protein>
<dbReference type="PANTHER" id="PTHR41287">
    <property type="match status" value="1"/>
</dbReference>
<dbReference type="HOGENOM" id="CLU_026632_6_2_9"/>
<dbReference type="InterPro" id="IPR046461">
    <property type="entry name" value="TerL_ATPase"/>
</dbReference>
<accession>L1QG45</accession>
<evidence type="ECO:0000259" key="1">
    <source>
        <dbReference type="Pfam" id="PF03354"/>
    </source>
</evidence>
<sequence length="570" mass="66531">MILLDKALEYANECVSGENITTWEVRKQCEIFLEDYKVNQYKDDFEFYFDEKKLKKVNNLLKLFNMATGFNENESALSAIWGFQALLLVNIFGWRYKNDSKRFRYREVLLFIPRKNAKGTMCAWILILGMLLEQKFSNFFSIATSKKIAAELREQIVQIISTSPAINKHFKCSKQEYGKVTCSIKGSKYEPLSSDRDNNLNSFRGTYLILDEVGAFTTRKATSTLISGQKSVQNPMAFYTTSAYAESNSIIYEELDYYRKILKGESIDRTRFCLIYYAEDGEEYEDSGIIRANPLRLERNIGEIKQLRDKARILPSLQEDYLAKSVNKMLETKAENEHYLDMSIFRKYKKPKQFIYEKYNGRKVSLGVDLSKTIDLSSVSIMTKDDDGYIYCSSLGFIPENTIFSPNRTEKIDYYVEAKNGNVKIQKGNTIRVLDICNYIRKIEEAYKCEIECIYYDGSYAEILERELENDYDMLKLRQTYTELSKYYKKFRDDLYEGKVFYAENNLLDYCASCSQVSTGKAGDIMVLKDRKNKSEKIDLLITIPFAYAHWYIEEEEYDAVKALMSEDWG</sequence>
<dbReference type="Pfam" id="PF20441">
    <property type="entry name" value="TerL_nuclease"/>
    <property type="match status" value="1"/>
</dbReference>
<dbReference type="InterPro" id="IPR005021">
    <property type="entry name" value="Terminase_largesu-like"/>
</dbReference>
<dbReference type="STRING" id="545697.HMPREF0216_01747"/>
<dbReference type="PANTHER" id="PTHR41287:SF1">
    <property type="entry name" value="PROTEIN YMFN"/>
    <property type="match status" value="1"/>
</dbReference>
<name>L1QG45_9CLOT</name>
<dbReference type="InterPro" id="IPR027417">
    <property type="entry name" value="P-loop_NTPase"/>
</dbReference>
<dbReference type="EMBL" id="AMEZ01000053">
    <property type="protein sequence ID" value="EKY26562.1"/>
    <property type="molecule type" value="Genomic_DNA"/>
</dbReference>
<dbReference type="PATRIC" id="fig|545697.3.peg.1719"/>
<feature type="domain" description="Terminase large subunit-like endonuclease" evidence="2">
    <location>
        <begin position="272"/>
        <end position="547"/>
    </location>
</feature>
<dbReference type="Pfam" id="PF03354">
    <property type="entry name" value="TerL_ATPase"/>
    <property type="match status" value="1"/>
</dbReference>
<dbReference type="eggNOG" id="COG4626">
    <property type="taxonomic scope" value="Bacteria"/>
</dbReference>
<proteinExistence type="predicted"/>
<dbReference type="RefSeq" id="WP_005213380.1">
    <property type="nucleotide sequence ID" value="NZ_KB291645.1"/>
</dbReference>
<dbReference type="AlphaFoldDB" id="L1QG45"/>
<feature type="domain" description="Terminase large subunit-like ATPase" evidence="1">
    <location>
        <begin position="83"/>
        <end position="259"/>
    </location>
</feature>
<gene>
    <name evidence="3" type="ORF">HMPREF0216_01747</name>
</gene>
<reference evidence="3 4" key="1">
    <citation type="submission" date="2012-05" db="EMBL/GenBank/DDBJ databases">
        <authorList>
            <person name="Weinstock G."/>
            <person name="Sodergren E."/>
            <person name="Lobos E.A."/>
            <person name="Fulton L."/>
            <person name="Fulton R."/>
            <person name="Courtney L."/>
            <person name="Fronick C."/>
            <person name="O'Laughlin M."/>
            <person name="Godfrey J."/>
            <person name="Wilson R.M."/>
            <person name="Miner T."/>
            <person name="Farmer C."/>
            <person name="Delehaunty K."/>
            <person name="Cordes M."/>
            <person name="Minx P."/>
            <person name="Tomlinson C."/>
            <person name="Chen J."/>
            <person name="Wollam A."/>
            <person name="Pepin K.H."/>
            <person name="Bhonagiri V."/>
            <person name="Zhang X."/>
            <person name="Suruliraj S."/>
            <person name="Warren W."/>
            <person name="Mitreva M."/>
            <person name="Mardis E.R."/>
            <person name="Wilson R.K."/>
        </authorList>
    </citation>
    <scope>NUCLEOTIDE SEQUENCE [LARGE SCALE GENOMIC DNA]</scope>
    <source>
        <strain evidence="3 4">DSM 1785</strain>
    </source>
</reference>
<organism evidence="3 4">
    <name type="scientific">Clostridium celatum DSM 1785</name>
    <dbReference type="NCBI Taxonomy" id="545697"/>
    <lineage>
        <taxon>Bacteria</taxon>
        <taxon>Bacillati</taxon>
        <taxon>Bacillota</taxon>
        <taxon>Clostridia</taxon>
        <taxon>Eubacteriales</taxon>
        <taxon>Clostridiaceae</taxon>
        <taxon>Clostridium</taxon>
    </lineage>
</organism>
<dbReference type="GO" id="GO:0004519">
    <property type="term" value="F:endonuclease activity"/>
    <property type="evidence" value="ECO:0007669"/>
    <property type="project" value="InterPro"/>
</dbReference>
<comment type="caution">
    <text evidence="3">The sequence shown here is derived from an EMBL/GenBank/DDBJ whole genome shotgun (WGS) entry which is preliminary data.</text>
</comment>